<gene>
    <name evidence="6" type="ORF">Esi_0231_0026</name>
</gene>
<dbReference type="PANTHER" id="PTHR13285">
    <property type="entry name" value="ACYLTRANSFERASE"/>
    <property type="match status" value="1"/>
</dbReference>
<feature type="transmembrane region" description="Helical" evidence="5">
    <location>
        <begin position="151"/>
        <end position="183"/>
    </location>
</feature>
<keyword evidence="7" id="KW-1185">Reference proteome</keyword>
<sequence>MANSWRLGRVLELAGYVVFFGISLWHIPNVCSPMWLKECMDKRSCGRFLRQGWLGQTLDGADDQWRELRDSLPLLFAAIAAHGLLSLLVRKTCPQEGAQQVMQKAGMTNTQTKINTCTSIAADKSDAAANAPATSPQPAFLPMGKLGRRRALLNAAVSVVFLAVLHGAPAVFPVALLCGAFWVGHALKGTRLALPAIWVIAVVYIWLKEKWYGLLTFEAVLGKGFAGLDGLQGLHPWRLSFNLVVLRIVSFNVDLHWAEVQRRRQGSSAGAPMDSDDKRLERKEIDVHDYSSRVSAHRPLAEYSLGHCLCYAFYAPLYLAGPTVTFNAFVSHMACPQKSYGRSRMLFYLARFVFALLLLEWSVHNLPVFALARSGSLNFSPTILGLFAYTILLIMWLKFLVIWRLFRFWALCDGVEPPENMQRCMTNNYSVVGFWKGWHCSFNRWLVRYIFIPLGGSKPGRRWNVFVVFVFVAFWHDVEPKLFLWGLLNGVFLVLETTIKGLYRNSTALESCRANPLSNRMIEALGATSNVMALILVNMIGYAVGIKGAGHVAGGIFLEREALIAVALSFMFVFSGVQLMFFIEEARQGGKKKLNEPAHSYKKIDKS</sequence>
<evidence type="ECO:0000256" key="3">
    <source>
        <dbReference type="ARBA" id="ARBA00022989"/>
    </source>
</evidence>
<evidence type="ECO:0000313" key="7">
    <source>
        <dbReference type="Proteomes" id="UP000002630"/>
    </source>
</evidence>
<dbReference type="EMBL" id="FN648411">
    <property type="protein sequence ID" value="CBJ31068.1"/>
    <property type="molecule type" value="Genomic_DNA"/>
</dbReference>
<accession>D7FSC7</accession>
<keyword evidence="3 5" id="KW-1133">Transmembrane helix</keyword>
<evidence type="ECO:0000256" key="4">
    <source>
        <dbReference type="ARBA" id="ARBA00023136"/>
    </source>
</evidence>
<evidence type="ECO:0000256" key="5">
    <source>
        <dbReference type="SAM" id="Phobius"/>
    </source>
</evidence>
<dbReference type="AlphaFoldDB" id="D7FSC7"/>
<dbReference type="InterPro" id="IPR004299">
    <property type="entry name" value="MBOAT_fam"/>
</dbReference>
<comment type="subcellular location">
    <subcellularLocation>
        <location evidence="1">Membrane</location>
        <topology evidence="1">Multi-pass membrane protein</topology>
    </subcellularLocation>
</comment>
<feature type="transmembrane region" description="Helical" evidence="5">
    <location>
        <begin position="189"/>
        <end position="207"/>
    </location>
</feature>
<dbReference type="InterPro" id="IPR051085">
    <property type="entry name" value="MB_O-acyltransferase"/>
</dbReference>
<dbReference type="STRING" id="2880.D7FSC7"/>
<dbReference type="OrthoDB" id="420606at2759"/>
<evidence type="ECO:0000256" key="1">
    <source>
        <dbReference type="ARBA" id="ARBA00004141"/>
    </source>
</evidence>
<feature type="transmembrane region" description="Helical" evidence="5">
    <location>
        <begin position="346"/>
        <end position="363"/>
    </location>
</feature>
<dbReference type="GO" id="GO:0016746">
    <property type="term" value="F:acyltransferase activity"/>
    <property type="evidence" value="ECO:0007669"/>
    <property type="project" value="TreeGrafter"/>
</dbReference>
<proteinExistence type="predicted"/>
<reference evidence="6 7" key="1">
    <citation type="journal article" date="2010" name="Nature">
        <title>The Ectocarpus genome and the independent evolution of multicellularity in brown algae.</title>
        <authorList>
            <person name="Cock J.M."/>
            <person name="Sterck L."/>
            <person name="Rouze P."/>
            <person name="Scornet D."/>
            <person name="Allen A.E."/>
            <person name="Amoutzias G."/>
            <person name="Anthouard V."/>
            <person name="Artiguenave F."/>
            <person name="Aury J.M."/>
            <person name="Badger J.H."/>
            <person name="Beszteri B."/>
            <person name="Billiau K."/>
            <person name="Bonnet E."/>
            <person name="Bothwell J.H."/>
            <person name="Bowler C."/>
            <person name="Boyen C."/>
            <person name="Brownlee C."/>
            <person name="Carrano C.J."/>
            <person name="Charrier B."/>
            <person name="Cho G.Y."/>
            <person name="Coelho S.M."/>
            <person name="Collen J."/>
            <person name="Corre E."/>
            <person name="Da Silva C."/>
            <person name="Delage L."/>
            <person name="Delaroque N."/>
            <person name="Dittami S.M."/>
            <person name="Doulbeau S."/>
            <person name="Elias M."/>
            <person name="Farnham G."/>
            <person name="Gachon C.M."/>
            <person name="Gschloessl B."/>
            <person name="Heesch S."/>
            <person name="Jabbari K."/>
            <person name="Jubin C."/>
            <person name="Kawai H."/>
            <person name="Kimura K."/>
            <person name="Kloareg B."/>
            <person name="Kupper F.C."/>
            <person name="Lang D."/>
            <person name="Le Bail A."/>
            <person name="Leblanc C."/>
            <person name="Lerouge P."/>
            <person name="Lohr M."/>
            <person name="Lopez P.J."/>
            <person name="Martens C."/>
            <person name="Maumus F."/>
            <person name="Michel G."/>
            <person name="Miranda-Saavedra D."/>
            <person name="Morales J."/>
            <person name="Moreau H."/>
            <person name="Motomura T."/>
            <person name="Nagasato C."/>
            <person name="Napoli C.A."/>
            <person name="Nelson D.R."/>
            <person name="Nyvall-Collen P."/>
            <person name="Peters A.F."/>
            <person name="Pommier C."/>
            <person name="Potin P."/>
            <person name="Poulain J."/>
            <person name="Quesneville H."/>
            <person name="Read B."/>
            <person name="Rensing S.A."/>
            <person name="Ritter A."/>
            <person name="Rousvoal S."/>
            <person name="Samanta M."/>
            <person name="Samson G."/>
            <person name="Schroeder D.C."/>
            <person name="Segurens B."/>
            <person name="Strittmatter M."/>
            <person name="Tonon T."/>
            <person name="Tregear J.W."/>
            <person name="Valentin K."/>
            <person name="von Dassow P."/>
            <person name="Yamagishi T."/>
            <person name="Van de Peer Y."/>
            <person name="Wincker P."/>
        </authorList>
    </citation>
    <scope>NUCLEOTIDE SEQUENCE [LARGE SCALE GENOMIC DNA]</scope>
    <source>
        <strain evidence="7">Ec32 / CCAP1310/4</strain>
    </source>
</reference>
<dbReference type="InParanoid" id="D7FSC7"/>
<dbReference type="OMA" id="GWHRSYN"/>
<feature type="transmembrane region" description="Helical" evidence="5">
    <location>
        <begin position="564"/>
        <end position="583"/>
    </location>
</feature>
<feature type="transmembrane region" description="Helical" evidence="5">
    <location>
        <begin position="524"/>
        <end position="544"/>
    </location>
</feature>
<keyword evidence="2 5" id="KW-0812">Transmembrane</keyword>
<evidence type="ECO:0000256" key="2">
    <source>
        <dbReference type="ARBA" id="ARBA00022692"/>
    </source>
</evidence>
<protein>
    <submittedName>
        <fullName evidence="6">Glycerol:H+ symporter</fullName>
    </submittedName>
</protein>
<dbReference type="Proteomes" id="UP000002630">
    <property type="component" value="Linkage Group LG08"/>
</dbReference>
<dbReference type="eggNOG" id="KOG3860">
    <property type="taxonomic scope" value="Eukaryota"/>
</dbReference>
<feature type="transmembrane region" description="Helical" evidence="5">
    <location>
        <begin position="383"/>
        <end position="401"/>
    </location>
</feature>
<keyword evidence="4 5" id="KW-0472">Membrane</keyword>
<dbReference type="GO" id="GO:0005783">
    <property type="term" value="C:endoplasmic reticulum"/>
    <property type="evidence" value="ECO:0007669"/>
    <property type="project" value="TreeGrafter"/>
</dbReference>
<dbReference type="GO" id="GO:0016020">
    <property type="term" value="C:membrane"/>
    <property type="evidence" value="ECO:0007669"/>
    <property type="project" value="UniProtKB-SubCell"/>
</dbReference>
<dbReference type="EMBL" id="FN649733">
    <property type="protein sequence ID" value="CBJ31068.1"/>
    <property type="molecule type" value="Genomic_DNA"/>
</dbReference>
<feature type="transmembrane region" description="Helical" evidence="5">
    <location>
        <begin position="7"/>
        <end position="27"/>
    </location>
</feature>
<feature type="transmembrane region" description="Helical" evidence="5">
    <location>
        <begin position="72"/>
        <end position="89"/>
    </location>
</feature>
<name>D7FSC7_ECTSI</name>
<organism evidence="6 7">
    <name type="scientific">Ectocarpus siliculosus</name>
    <name type="common">Brown alga</name>
    <name type="synonym">Conferva siliculosa</name>
    <dbReference type="NCBI Taxonomy" id="2880"/>
    <lineage>
        <taxon>Eukaryota</taxon>
        <taxon>Sar</taxon>
        <taxon>Stramenopiles</taxon>
        <taxon>Ochrophyta</taxon>
        <taxon>PX clade</taxon>
        <taxon>Phaeophyceae</taxon>
        <taxon>Ectocarpales</taxon>
        <taxon>Ectocarpaceae</taxon>
        <taxon>Ectocarpus</taxon>
    </lineage>
</organism>
<evidence type="ECO:0000313" key="6">
    <source>
        <dbReference type="EMBL" id="CBJ31068.1"/>
    </source>
</evidence>
<dbReference type="PANTHER" id="PTHR13285:SF18">
    <property type="entry name" value="PROTEIN-CYSTEINE N-PALMITOYLTRANSFERASE RASP"/>
    <property type="match status" value="1"/>
</dbReference>
<dbReference type="Pfam" id="PF03062">
    <property type="entry name" value="MBOAT"/>
    <property type="match status" value="1"/>
</dbReference>